<evidence type="ECO:0000313" key="2">
    <source>
        <dbReference type="EMBL" id="GLW54109.1"/>
    </source>
</evidence>
<name>A0A9W6PFN1_9ACTN</name>
<dbReference type="AlphaFoldDB" id="A0A9W6PFN1"/>
<dbReference type="Proteomes" id="UP001165143">
    <property type="component" value="Unassembled WGS sequence"/>
</dbReference>
<feature type="domain" description="Putative restriction endonuclease" evidence="1">
    <location>
        <begin position="21"/>
        <end position="170"/>
    </location>
</feature>
<dbReference type="InterPro" id="IPR011335">
    <property type="entry name" value="Restrct_endonuc-II-like"/>
</dbReference>
<dbReference type="InterPro" id="IPR012296">
    <property type="entry name" value="Nuclease_put_TT1808"/>
</dbReference>
<gene>
    <name evidence="2" type="ORF">Kpho01_21200</name>
</gene>
<dbReference type="Pfam" id="PF05685">
    <property type="entry name" value="Uma2"/>
    <property type="match status" value="1"/>
</dbReference>
<protein>
    <recommendedName>
        <fullName evidence="1">Putative restriction endonuclease domain-containing protein</fullName>
    </recommendedName>
</protein>
<proteinExistence type="predicted"/>
<evidence type="ECO:0000259" key="1">
    <source>
        <dbReference type="Pfam" id="PF05685"/>
    </source>
</evidence>
<dbReference type="SUPFAM" id="SSF52980">
    <property type="entry name" value="Restriction endonuclease-like"/>
    <property type="match status" value="1"/>
</dbReference>
<dbReference type="RefSeq" id="WP_033253229.1">
    <property type="nucleotide sequence ID" value="NZ_BSRX01000010.1"/>
</dbReference>
<dbReference type="CDD" id="cd06260">
    <property type="entry name" value="DUF820-like"/>
    <property type="match status" value="1"/>
</dbReference>
<dbReference type="PANTHER" id="PTHR34107">
    <property type="entry name" value="SLL0198 PROTEIN-RELATED"/>
    <property type="match status" value="1"/>
</dbReference>
<dbReference type="EMBL" id="BSRX01000010">
    <property type="protein sequence ID" value="GLW54109.1"/>
    <property type="molecule type" value="Genomic_DNA"/>
</dbReference>
<dbReference type="InterPro" id="IPR008538">
    <property type="entry name" value="Uma2"/>
</dbReference>
<evidence type="ECO:0000313" key="3">
    <source>
        <dbReference type="Proteomes" id="UP001165143"/>
    </source>
</evidence>
<comment type="caution">
    <text evidence="2">The sequence shown here is derived from an EMBL/GenBank/DDBJ whole genome shotgun (WGS) entry which is preliminary data.</text>
</comment>
<dbReference type="Gene3D" id="3.90.1570.10">
    <property type="entry name" value="tt1808, chain A"/>
    <property type="match status" value="1"/>
</dbReference>
<reference evidence="2" key="1">
    <citation type="submission" date="2023-02" db="EMBL/GenBank/DDBJ databases">
        <title>Kitasatospora phosalacinea NBRC 14362.</title>
        <authorList>
            <person name="Ichikawa N."/>
            <person name="Sato H."/>
            <person name="Tonouchi N."/>
        </authorList>
    </citation>
    <scope>NUCLEOTIDE SEQUENCE</scope>
    <source>
        <strain evidence="2">NBRC 14362</strain>
    </source>
</reference>
<organism evidence="2 3">
    <name type="scientific">Kitasatospora phosalacinea</name>
    <dbReference type="NCBI Taxonomy" id="2065"/>
    <lineage>
        <taxon>Bacteria</taxon>
        <taxon>Bacillati</taxon>
        <taxon>Actinomycetota</taxon>
        <taxon>Actinomycetes</taxon>
        <taxon>Kitasatosporales</taxon>
        <taxon>Streptomycetaceae</taxon>
        <taxon>Kitasatospora</taxon>
    </lineage>
</organism>
<dbReference type="PANTHER" id="PTHR34107:SF2">
    <property type="entry name" value="SLL0888 PROTEIN"/>
    <property type="match status" value="1"/>
</dbReference>
<dbReference type="OrthoDB" id="3423889at2"/>
<accession>A0A9W6PFN1</accession>
<sequence>MSIDPARFAKLREIAGQLPQVPGIGKIEIANDTIVMMMSPVKRHELAVIRIARQLNEQLPRTHPGHIAHGGADLVDPVRSRLRNPDVMVFPEEALDSEEAALLPHQVLLVVEIVPASNPENDYRAKVADYAAMGIPLYLLVDPRLGTGVIHSEPGYTDRRNFAFGDTITVGPWKLDTGVLRTYGG</sequence>